<evidence type="ECO:0000313" key="4">
    <source>
        <dbReference type="Proteomes" id="UP000800235"/>
    </source>
</evidence>
<evidence type="ECO:0000256" key="2">
    <source>
        <dbReference type="SAM" id="SignalP"/>
    </source>
</evidence>
<sequence>MHLTTALVLSLGGATLAQNRLEERQDPSSVAAASKFSSAASHLLSLYIPTSVLPALASAASSHSLTFPTSEIYSLLNSAFTATTTPDWFTAIPTQYSSNIHSLESRIEELRGAAFGGTIEGAPRIYTSTDSEGRSVSSTSMPGAEGTGKSTAGGSSTSVAGRTGAGASSSSSSGYARPTGVPGGVVGVLGFLGAVVAL</sequence>
<feature type="signal peptide" evidence="2">
    <location>
        <begin position="1"/>
        <end position="17"/>
    </location>
</feature>
<dbReference type="AlphaFoldDB" id="A0A9P4NRW5"/>
<feature type="region of interest" description="Disordered" evidence="1">
    <location>
        <begin position="123"/>
        <end position="177"/>
    </location>
</feature>
<keyword evidence="4" id="KW-1185">Reference proteome</keyword>
<accession>A0A9P4NRW5</accession>
<name>A0A9P4NRW5_9PEZI</name>
<comment type="caution">
    <text evidence="3">The sequence shown here is derived from an EMBL/GenBank/DDBJ whole genome shotgun (WGS) entry which is preliminary data.</text>
</comment>
<keyword evidence="2" id="KW-0732">Signal</keyword>
<dbReference type="OrthoDB" id="4850190at2759"/>
<evidence type="ECO:0000313" key="3">
    <source>
        <dbReference type="EMBL" id="KAF2430545.1"/>
    </source>
</evidence>
<feature type="compositionally biased region" description="Low complexity" evidence="1">
    <location>
        <begin position="143"/>
        <end position="177"/>
    </location>
</feature>
<evidence type="ECO:0000256" key="1">
    <source>
        <dbReference type="SAM" id="MobiDB-lite"/>
    </source>
</evidence>
<feature type="compositionally biased region" description="Polar residues" evidence="1">
    <location>
        <begin position="126"/>
        <end position="141"/>
    </location>
</feature>
<gene>
    <name evidence="3" type="ORF">EJ08DRAFT_734057</name>
</gene>
<protein>
    <submittedName>
        <fullName evidence="3">Uncharacterized protein</fullName>
    </submittedName>
</protein>
<organism evidence="3 4">
    <name type="scientific">Tothia fuscella</name>
    <dbReference type="NCBI Taxonomy" id="1048955"/>
    <lineage>
        <taxon>Eukaryota</taxon>
        <taxon>Fungi</taxon>
        <taxon>Dikarya</taxon>
        <taxon>Ascomycota</taxon>
        <taxon>Pezizomycotina</taxon>
        <taxon>Dothideomycetes</taxon>
        <taxon>Pleosporomycetidae</taxon>
        <taxon>Venturiales</taxon>
        <taxon>Cylindrosympodiaceae</taxon>
        <taxon>Tothia</taxon>
    </lineage>
</organism>
<dbReference type="EMBL" id="MU007038">
    <property type="protein sequence ID" value="KAF2430545.1"/>
    <property type="molecule type" value="Genomic_DNA"/>
</dbReference>
<proteinExistence type="predicted"/>
<reference evidence="3" key="1">
    <citation type="journal article" date="2020" name="Stud. Mycol.">
        <title>101 Dothideomycetes genomes: a test case for predicting lifestyles and emergence of pathogens.</title>
        <authorList>
            <person name="Haridas S."/>
            <person name="Albert R."/>
            <person name="Binder M."/>
            <person name="Bloem J."/>
            <person name="Labutti K."/>
            <person name="Salamov A."/>
            <person name="Andreopoulos B."/>
            <person name="Baker S."/>
            <person name="Barry K."/>
            <person name="Bills G."/>
            <person name="Bluhm B."/>
            <person name="Cannon C."/>
            <person name="Castanera R."/>
            <person name="Culley D."/>
            <person name="Daum C."/>
            <person name="Ezra D."/>
            <person name="Gonzalez J."/>
            <person name="Henrissat B."/>
            <person name="Kuo A."/>
            <person name="Liang C."/>
            <person name="Lipzen A."/>
            <person name="Lutzoni F."/>
            <person name="Magnuson J."/>
            <person name="Mondo S."/>
            <person name="Nolan M."/>
            <person name="Ohm R."/>
            <person name="Pangilinan J."/>
            <person name="Park H.-J."/>
            <person name="Ramirez L."/>
            <person name="Alfaro M."/>
            <person name="Sun H."/>
            <person name="Tritt A."/>
            <person name="Yoshinaga Y."/>
            <person name="Zwiers L.-H."/>
            <person name="Turgeon B."/>
            <person name="Goodwin S."/>
            <person name="Spatafora J."/>
            <person name="Crous P."/>
            <person name="Grigoriev I."/>
        </authorList>
    </citation>
    <scope>NUCLEOTIDE SEQUENCE</scope>
    <source>
        <strain evidence="3">CBS 130266</strain>
    </source>
</reference>
<dbReference type="Proteomes" id="UP000800235">
    <property type="component" value="Unassembled WGS sequence"/>
</dbReference>
<feature type="chain" id="PRO_5040238884" evidence="2">
    <location>
        <begin position="18"/>
        <end position="198"/>
    </location>
</feature>